<gene>
    <name evidence="1" type="ORF">DKX38_015404</name>
</gene>
<dbReference type="Gene3D" id="3.30.70.270">
    <property type="match status" value="1"/>
</dbReference>
<dbReference type="EMBL" id="VDCV01000010">
    <property type="protein sequence ID" value="KAB5537871.1"/>
    <property type="molecule type" value="Genomic_DNA"/>
</dbReference>
<evidence type="ECO:0008006" key="3">
    <source>
        <dbReference type="Google" id="ProtNLM"/>
    </source>
</evidence>
<dbReference type="PANTHER" id="PTHR37984:SF5">
    <property type="entry name" value="PROTEIN NYNRIN-LIKE"/>
    <property type="match status" value="1"/>
</dbReference>
<organism evidence="1 2">
    <name type="scientific">Salix brachista</name>
    <dbReference type="NCBI Taxonomy" id="2182728"/>
    <lineage>
        <taxon>Eukaryota</taxon>
        <taxon>Viridiplantae</taxon>
        <taxon>Streptophyta</taxon>
        <taxon>Embryophyta</taxon>
        <taxon>Tracheophyta</taxon>
        <taxon>Spermatophyta</taxon>
        <taxon>Magnoliopsida</taxon>
        <taxon>eudicotyledons</taxon>
        <taxon>Gunneridae</taxon>
        <taxon>Pentapetalae</taxon>
        <taxon>rosids</taxon>
        <taxon>fabids</taxon>
        <taxon>Malpighiales</taxon>
        <taxon>Salicaceae</taxon>
        <taxon>Saliceae</taxon>
        <taxon>Salix</taxon>
    </lineage>
</organism>
<dbReference type="InterPro" id="IPR050951">
    <property type="entry name" value="Retrovirus_Pol_polyprotein"/>
</dbReference>
<name>A0A5N5L6X7_9ROSI</name>
<dbReference type="InterPro" id="IPR043128">
    <property type="entry name" value="Rev_trsase/Diguanyl_cyclase"/>
</dbReference>
<keyword evidence="2" id="KW-1185">Reference proteome</keyword>
<dbReference type="SUPFAM" id="SSF56672">
    <property type="entry name" value="DNA/RNA polymerases"/>
    <property type="match status" value="1"/>
</dbReference>
<proteinExistence type="predicted"/>
<accession>A0A5N5L6X7</accession>
<evidence type="ECO:0000313" key="1">
    <source>
        <dbReference type="EMBL" id="KAB5537871.1"/>
    </source>
</evidence>
<dbReference type="InterPro" id="IPR043502">
    <property type="entry name" value="DNA/RNA_pol_sf"/>
</dbReference>
<dbReference type="Proteomes" id="UP000326939">
    <property type="component" value="Chromosome 10"/>
</dbReference>
<dbReference type="AlphaFoldDB" id="A0A5N5L6X7"/>
<comment type="caution">
    <text evidence="1">The sequence shown here is derived from an EMBL/GenBank/DDBJ whole genome shotgun (WGS) entry which is preliminary data.</text>
</comment>
<dbReference type="PANTHER" id="PTHR37984">
    <property type="entry name" value="PROTEIN CBG26694"/>
    <property type="match status" value="1"/>
</dbReference>
<reference evidence="2" key="1">
    <citation type="journal article" date="2019" name="Gigascience">
        <title>De novo genome assembly of the endangered Acer yangbiense, a plant species with extremely small populations endemic to Yunnan Province, China.</title>
        <authorList>
            <person name="Yang J."/>
            <person name="Wariss H.M."/>
            <person name="Tao L."/>
            <person name="Zhang R."/>
            <person name="Yun Q."/>
            <person name="Hollingsworth P."/>
            <person name="Dao Z."/>
            <person name="Luo G."/>
            <person name="Guo H."/>
            <person name="Ma Y."/>
            <person name="Sun W."/>
        </authorList>
    </citation>
    <scope>NUCLEOTIDE SEQUENCE [LARGE SCALE GENOMIC DNA]</scope>
    <source>
        <strain evidence="2">cv. br00</strain>
    </source>
</reference>
<sequence>MSKCVFGVSTIEYLGHIVSRQGVAADPSKLKNWPTPTFVKSLRGFLGLTGYYRKFIPHYGKESFPLTKLTKKDGFVGPQKLLLPSTDSRNLCYLLRREGQLLSLARLLARGKADDALSRSPVDHKSLTQVLAMDTVATGSEVAEQHMENIAITYPYHSWMDGL</sequence>
<evidence type="ECO:0000313" key="2">
    <source>
        <dbReference type="Proteomes" id="UP000326939"/>
    </source>
</evidence>
<protein>
    <recommendedName>
        <fullName evidence="3">Reverse transcriptase/retrotransposon-derived protein RNase H-like domain-containing protein</fullName>
    </recommendedName>
</protein>